<feature type="transmembrane region" description="Helical" evidence="1">
    <location>
        <begin position="57"/>
        <end position="78"/>
    </location>
</feature>
<dbReference type="EMBL" id="JAIXMP010000029">
    <property type="protein sequence ID" value="KAI9251862.1"/>
    <property type="molecule type" value="Genomic_DNA"/>
</dbReference>
<keyword evidence="1" id="KW-0472">Membrane</keyword>
<name>A0AAD5PA32_9FUNG</name>
<reference evidence="2" key="2">
    <citation type="submission" date="2023-02" db="EMBL/GenBank/DDBJ databases">
        <authorList>
            <consortium name="DOE Joint Genome Institute"/>
            <person name="Mondo S.J."/>
            <person name="Chang Y."/>
            <person name="Wang Y."/>
            <person name="Ahrendt S."/>
            <person name="Andreopoulos W."/>
            <person name="Barry K."/>
            <person name="Beard J."/>
            <person name="Benny G.L."/>
            <person name="Blankenship S."/>
            <person name="Bonito G."/>
            <person name="Cuomo C."/>
            <person name="Desiro A."/>
            <person name="Gervers K.A."/>
            <person name="Hundley H."/>
            <person name="Kuo A."/>
            <person name="LaButti K."/>
            <person name="Lang B.F."/>
            <person name="Lipzen A."/>
            <person name="O'Donnell K."/>
            <person name="Pangilinan J."/>
            <person name="Reynolds N."/>
            <person name="Sandor L."/>
            <person name="Smith M.W."/>
            <person name="Tsang A."/>
            <person name="Grigoriev I.V."/>
            <person name="Stajich J.E."/>
            <person name="Spatafora J.W."/>
        </authorList>
    </citation>
    <scope>NUCLEOTIDE SEQUENCE</scope>
    <source>
        <strain evidence="2">RSA 2281</strain>
    </source>
</reference>
<keyword evidence="3" id="KW-1185">Reference proteome</keyword>
<feature type="transmembrane region" description="Helical" evidence="1">
    <location>
        <begin position="114"/>
        <end position="134"/>
    </location>
</feature>
<sequence>MNQVHFTLFIVLGKEEREKKKIRLLNSLAFDHLHCQRFFIDREYNSVTINKNTCMSIVIWTWYKFFFSISTIPLSVFYGNLKQNNIFIPIDSITNRHHVTHGNELEVLTRSHSIFYIIQHSLFFLHFINMVRALGRYSRRTTKE</sequence>
<organism evidence="2 3">
    <name type="scientific">Phascolomyces articulosus</name>
    <dbReference type="NCBI Taxonomy" id="60185"/>
    <lineage>
        <taxon>Eukaryota</taxon>
        <taxon>Fungi</taxon>
        <taxon>Fungi incertae sedis</taxon>
        <taxon>Mucoromycota</taxon>
        <taxon>Mucoromycotina</taxon>
        <taxon>Mucoromycetes</taxon>
        <taxon>Mucorales</taxon>
        <taxon>Lichtheimiaceae</taxon>
        <taxon>Phascolomyces</taxon>
    </lineage>
</organism>
<dbReference type="AlphaFoldDB" id="A0AAD5PA32"/>
<evidence type="ECO:0000313" key="3">
    <source>
        <dbReference type="Proteomes" id="UP001209540"/>
    </source>
</evidence>
<keyword evidence="1" id="KW-1133">Transmembrane helix</keyword>
<comment type="caution">
    <text evidence="2">The sequence shown here is derived from an EMBL/GenBank/DDBJ whole genome shotgun (WGS) entry which is preliminary data.</text>
</comment>
<evidence type="ECO:0000313" key="2">
    <source>
        <dbReference type="EMBL" id="KAI9251862.1"/>
    </source>
</evidence>
<gene>
    <name evidence="2" type="ORF">BDA99DRAFT_184447</name>
</gene>
<protein>
    <submittedName>
        <fullName evidence="2">Uncharacterized protein</fullName>
    </submittedName>
</protein>
<reference evidence="2" key="1">
    <citation type="journal article" date="2022" name="IScience">
        <title>Evolution of zygomycete secretomes and the origins of terrestrial fungal ecologies.</title>
        <authorList>
            <person name="Chang Y."/>
            <person name="Wang Y."/>
            <person name="Mondo S."/>
            <person name="Ahrendt S."/>
            <person name="Andreopoulos W."/>
            <person name="Barry K."/>
            <person name="Beard J."/>
            <person name="Benny G.L."/>
            <person name="Blankenship S."/>
            <person name="Bonito G."/>
            <person name="Cuomo C."/>
            <person name="Desiro A."/>
            <person name="Gervers K.A."/>
            <person name="Hundley H."/>
            <person name="Kuo A."/>
            <person name="LaButti K."/>
            <person name="Lang B.F."/>
            <person name="Lipzen A."/>
            <person name="O'Donnell K."/>
            <person name="Pangilinan J."/>
            <person name="Reynolds N."/>
            <person name="Sandor L."/>
            <person name="Smith M.E."/>
            <person name="Tsang A."/>
            <person name="Grigoriev I.V."/>
            <person name="Stajich J.E."/>
            <person name="Spatafora J.W."/>
        </authorList>
    </citation>
    <scope>NUCLEOTIDE SEQUENCE</scope>
    <source>
        <strain evidence="2">RSA 2281</strain>
    </source>
</reference>
<accession>A0AAD5PA32</accession>
<keyword evidence="1" id="KW-0812">Transmembrane</keyword>
<evidence type="ECO:0000256" key="1">
    <source>
        <dbReference type="SAM" id="Phobius"/>
    </source>
</evidence>
<proteinExistence type="predicted"/>
<dbReference type="Proteomes" id="UP001209540">
    <property type="component" value="Unassembled WGS sequence"/>
</dbReference>